<name>A0A858NPV4_9CAUD</name>
<organism evidence="1 2">
    <name type="scientific">Xanthomonas phage FoX6</name>
    <dbReference type="NCBI Taxonomy" id="2723902"/>
    <lineage>
        <taxon>Viruses</taxon>
        <taxon>Duplodnaviria</taxon>
        <taxon>Heunggongvirae</taxon>
        <taxon>Uroviricota</taxon>
        <taxon>Caudoviricetes</taxon>
        <taxon>Lindbergviridae</taxon>
        <taxon>Carpasinavirus</taxon>
        <taxon>Carpasinavirus FoX6</taxon>
        <taxon>Carpasinavirus XcP1</taxon>
    </lineage>
</organism>
<evidence type="ECO:0000313" key="2">
    <source>
        <dbReference type="Proteomes" id="UP000671849"/>
    </source>
</evidence>
<reference evidence="1 2" key="1">
    <citation type="submission" date="2020-03" db="EMBL/GenBank/DDBJ databases">
        <title>Development of an integrated pest management strategy to control Xanthomonas campestris pv. campestris by using bacteriophages.</title>
        <authorList>
            <person name="Fortuna K.J."/>
            <person name="Holtappels D."/>
            <person name="Lavigne R."/>
            <person name="Wagemans J."/>
        </authorList>
    </citation>
    <scope>NUCLEOTIDE SEQUENCE [LARGE SCALE GENOMIC DNA]</scope>
</reference>
<dbReference type="Proteomes" id="UP000671849">
    <property type="component" value="Segment"/>
</dbReference>
<sequence>MSGCNWLNIKYLVVILFCIFRLPTISLARILTPEQCQWTHNAKRA</sequence>
<gene>
    <name evidence="1" type="ORF">XccvBFoX6_gp10</name>
</gene>
<accession>A0A858NPV4</accession>
<dbReference type="EMBL" id="MT161386">
    <property type="protein sequence ID" value="QJB22068.1"/>
    <property type="molecule type" value="Genomic_DNA"/>
</dbReference>
<keyword evidence="2" id="KW-1185">Reference proteome</keyword>
<evidence type="ECO:0000313" key="1">
    <source>
        <dbReference type="EMBL" id="QJB22068.1"/>
    </source>
</evidence>
<proteinExistence type="predicted"/>
<protein>
    <submittedName>
        <fullName evidence="1">Uncharacterized protein</fullName>
    </submittedName>
</protein>